<dbReference type="GO" id="GO:0043165">
    <property type="term" value="P:Gram-negative-bacterium-type cell outer membrane assembly"/>
    <property type="evidence" value="ECO:0007669"/>
    <property type="project" value="UniProtKB-UniRule"/>
</dbReference>
<evidence type="ECO:0000256" key="4">
    <source>
        <dbReference type="ARBA" id="ARBA00023237"/>
    </source>
</evidence>
<dbReference type="Proteomes" id="UP000294338">
    <property type="component" value="Chromosome 1"/>
</dbReference>
<keyword evidence="5 7" id="KW-0449">Lipoprotein</keyword>
<dbReference type="GO" id="GO:0001530">
    <property type="term" value="F:lipopolysaccharide binding"/>
    <property type="evidence" value="ECO:0007669"/>
    <property type="project" value="TreeGrafter"/>
</dbReference>
<evidence type="ECO:0000256" key="3">
    <source>
        <dbReference type="ARBA" id="ARBA00023139"/>
    </source>
</evidence>
<dbReference type="HAMAP" id="MF_01186">
    <property type="entry name" value="LPS_assembly_LptE"/>
    <property type="match status" value="1"/>
</dbReference>
<comment type="subunit">
    <text evidence="6">Component of the lipopolysaccharide transport and assembly complex. Interacts with LptD.</text>
</comment>
<accession>A0A451D455</accession>
<proteinExistence type="inferred from homology"/>
<dbReference type="GO" id="GO:1990351">
    <property type="term" value="C:transporter complex"/>
    <property type="evidence" value="ECO:0007669"/>
    <property type="project" value="TreeGrafter"/>
</dbReference>
<dbReference type="EMBL" id="LR217705">
    <property type="protein sequence ID" value="VFP80429.1"/>
    <property type="molecule type" value="Genomic_DNA"/>
</dbReference>
<evidence type="ECO:0000256" key="6">
    <source>
        <dbReference type="HAMAP-Rule" id="MF_01186"/>
    </source>
</evidence>
<dbReference type="AlphaFoldDB" id="A0A451D455"/>
<comment type="similarity">
    <text evidence="6">Belongs to the LptE lipoprotein family.</text>
</comment>
<comment type="function">
    <text evidence="6">Together with LptD, is involved in the assembly of lipopolysaccharide (LPS) at the surface of the outer membrane. Required for the proper assembly of LptD. Binds LPS and may serve as the LPS recognition site at the outer membrane.</text>
</comment>
<dbReference type="PANTHER" id="PTHR38098:SF1">
    <property type="entry name" value="LPS-ASSEMBLY LIPOPROTEIN LPTE"/>
    <property type="match status" value="1"/>
</dbReference>
<evidence type="ECO:0000313" key="8">
    <source>
        <dbReference type="Proteomes" id="UP000294338"/>
    </source>
</evidence>
<name>A0A451D455_9GAMM</name>
<dbReference type="InterPro" id="IPR007485">
    <property type="entry name" value="LPS_assembly_LptE"/>
</dbReference>
<sequence length="177" mass="20312" precursor="true">MQKLLVSLFFCIFLWSVNGCGYHPYHATAMPSEMKTLVLDTEDPYGPLAMTLHEALQLHGIHVIKRERKNTKISSIRLQKEEITRNTLSIFSDGKTSEYSIIMTIFIQIIIPNRGIYPITSTVSRSFFDHPYAPLAKDTEQSIMISDMRMQAVENLIHQFSQTYYTADHTAINLHDS</sequence>
<keyword evidence="3" id="KW-0564">Palmitate</keyword>
<reference evidence="7 8" key="1">
    <citation type="submission" date="2019-02" db="EMBL/GenBank/DDBJ databases">
        <authorList>
            <person name="Manzano-Marin A."/>
            <person name="Manzano-Marin A."/>
        </authorList>
    </citation>
    <scope>NUCLEOTIDE SEQUENCE [LARGE SCALE GENOMIC DNA]</scope>
    <source>
        <strain evidence="7 8">ErCisplendens/pseudotsugae</strain>
    </source>
</reference>
<gene>
    <name evidence="6 7" type="primary">lptE</name>
    <name evidence="7" type="ORF">ERCISPPS3390_294</name>
</gene>
<organism evidence="7 8">
    <name type="scientific">Candidatus Erwinia haradaeae</name>
    <dbReference type="NCBI Taxonomy" id="1922217"/>
    <lineage>
        <taxon>Bacteria</taxon>
        <taxon>Pseudomonadati</taxon>
        <taxon>Pseudomonadota</taxon>
        <taxon>Gammaproteobacteria</taxon>
        <taxon>Enterobacterales</taxon>
        <taxon>Erwiniaceae</taxon>
        <taxon>Erwinia</taxon>
    </lineage>
</organism>
<dbReference type="PANTHER" id="PTHR38098">
    <property type="entry name" value="LPS-ASSEMBLY LIPOPROTEIN LPTE"/>
    <property type="match status" value="1"/>
</dbReference>
<evidence type="ECO:0000313" key="7">
    <source>
        <dbReference type="EMBL" id="VFP80429.1"/>
    </source>
</evidence>
<keyword evidence="2 6" id="KW-0472">Membrane</keyword>
<evidence type="ECO:0000256" key="2">
    <source>
        <dbReference type="ARBA" id="ARBA00023136"/>
    </source>
</evidence>
<dbReference type="Gene3D" id="3.30.160.150">
    <property type="entry name" value="Lipoprotein like domain"/>
    <property type="match status" value="1"/>
</dbReference>
<protein>
    <recommendedName>
        <fullName evidence="6">LPS-assembly lipoprotein LptE</fullName>
    </recommendedName>
</protein>
<dbReference type="Pfam" id="PF04390">
    <property type="entry name" value="LptE"/>
    <property type="match status" value="1"/>
</dbReference>
<evidence type="ECO:0000256" key="1">
    <source>
        <dbReference type="ARBA" id="ARBA00022729"/>
    </source>
</evidence>
<evidence type="ECO:0000256" key="5">
    <source>
        <dbReference type="ARBA" id="ARBA00023288"/>
    </source>
</evidence>
<dbReference type="GO" id="GO:0015920">
    <property type="term" value="P:lipopolysaccharide transport"/>
    <property type="evidence" value="ECO:0007669"/>
    <property type="project" value="TreeGrafter"/>
</dbReference>
<keyword evidence="1" id="KW-0732">Signal</keyword>
<dbReference type="GO" id="GO:0009279">
    <property type="term" value="C:cell outer membrane"/>
    <property type="evidence" value="ECO:0007669"/>
    <property type="project" value="UniProtKB-UniRule"/>
</dbReference>
<dbReference type="RefSeq" id="WP_197095084.1">
    <property type="nucleotide sequence ID" value="NZ_LR217705.1"/>
</dbReference>
<keyword evidence="4 6" id="KW-0998">Cell outer membrane</keyword>